<evidence type="ECO:0000313" key="2">
    <source>
        <dbReference type="EMBL" id="MDT7847361.1"/>
    </source>
</evidence>
<dbReference type="RefSeq" id="WP_314207558.1">
    <property type="nucleotide sequence ID" value="NZ_JAVTLL010000048.1"/>
</dbReference>
<evidence type="ECO:0008006" key="4">
    <source>
        <dbReference type="Google" id="ProtNLM"/>
    </source>
</evidence>
<feature type="region of interest" description="Disordered" evidence="1">
    <location>
        <begin position="272"/>
        <end position="293"/>
    </location>
</feature>
<name>A0ABU3M8H2_9ACTN</name>
<protein>
    <recommendedName>
        <fullName evidence="4">Integrase</fullName>
    </recommendedName>
</protein>
<organism evidence="2 3">
    <name type="scientific">Streptomyces justiciae</name>
    <dbReference type="NCBI Taxonomy" id="2780140"/>
    <lineage>
        <taxon>Bacteria</taxon>
        <taxon>Bacillati</taxon>
        <taxon>Actinomycetota</taxon>
        <taxon>Actinomycetes</taxon>
        <taxon>Kitasatosporales</taxon>
        <taxon>Streptomycetaceae</taxon>
        <taxon>Streptomyces</taxon>
    </lineage>
</organism>
<evidence type="ECO:0000313" key="3">
    <source>
        <dbReference type="Proteomes" id="UP001257948"/>
    </source>
</evidence>
<dbReference type="Proteomes" id="UP001257948">
    <property type="component" value="Unassembled WGS sequence"/>
</dbReference>
<keyword evidence="3" id="KW-1185">Reference proteome</keyword>
<accession>A0ABU3M8H2</accession>
<comment type="caution">
    <text evidence="2">The sequence shown here is derived from an EMBL/GenBank/DDBJ whole genome shotgun (WGS) entry which is preliminary data.</text>
</comment>
<feature type="compositionally biased region" description="Basic residues" evidence="1">
    <location>
        <begin position="272"/>
        <end position="282"/>
    </location>
</feature>
<reference evidence="3" key="1">
    <citation type="submission" date="2023-07" db="EMBL/GenBank/DDBJ databases">
        <title>Draft genome sequence of the endophytic actinobacterium Streptomyces justiciae WPN32, a potential antibiotic producer.</title>
        <authorList>
            <person name="Yasawong M."/>
            <person name="Pana W."/>
            <person name="Ganta P."/>
            <person name="Santapan N."/>
            <person name="Songngamsuk T."/>
            <person name="Phatcharaharikarn M."/>
            <person name="Kerdtoob S."/>
            <person name="Nantapong N."/>
        </authorList>
    </citation>
    <scope>NUCLEOTIDE SEQUENCE [LARGE SCALE GENOMIC DNA]</scope>
    <source>
        <strain evidence="3">WPN32</strain>
    </source>
</reference>
<gene>
    <name evidence="2" type="ORF">RQC66_42255</name>
</gene>
<sequence length="293" mass="31596">MAISPVTCAIRVLEHIVPDGALLFDSATHCDGRVGRTSTGSLGLKTMRGRIEDFVAFANSTATTLGREAETIPPDPHGAVGTARFRRTLAWHIARRPGGLVALAIQYGHLRTAISGAYASRSRDGIHDLLDVETARATVDALTALQDDLAHGGGISGPAARRAIHAATNVGTFTGQIITARQARDVLGNPHLTVYDNPNTLLMCVYKPDIALCHRAPAQAAPRLDRCMPACANIARTDNHARQLLARAQQLEQRAVHLPTPLAERLRANAHKLRQHATRHHDQRITTPERGAL</sequence>
<dbReference type="EMBL" id="JAVTLL010000048">
    <property type="protein sequence ID" value="MDT7847361.1"/>
    <property type="molecule type" value="Genomic_DNA"/>
</dbReference>
<proteinExistence type="predicted"/>
<evidence type="ECO:0000256" key="1">
    <source>
        <dbReference type="SAM" id="MobiDB-lite"/>
    </source>
</evidence>